<gene>
    <name evidence="1" type="ORF">E5358_11505</name>
</gene>
<protein>
    <submittedName>
        <fullName evidence="1">DUF4893 domain-containing protein</fullName>
    </submittedName>
</protein>
<name>A0AC61QN84_9BACT</name>
<dbReference type="Proteomes" id="UP000308886">
    <property type="component" value="Unassembled WGS sequence"/>
</dbReference>
<evidence type="ECO:0000313" key="1">
    <source>
        <dbReference type="EMBL" id="TGX80995.1"/>
    </source>
</evidence>
<dbReference type="EMBL" id="SRZC01000020">
    <property type="protein sequence ID" value="TGX80995.1"/>
    <property type="molecule type" value="Genomic_DNA"/>
</dbReference>
<keyword evidence="2" id="KW-1185">Reference proteome</keyword>
<evidence type="ECO:0000313" key="2">
    <source>
        <dbReference type="Proteomes" id="UP000308886"/>
    </source>
</evidence>
<comment type="caution">
    <text evidence="1">The sequence shown here is derived from an EMBL/GenBank/DDBJ whole genome shotgun (WGS) entry which is preliminary data.</text>
</comment>
<accession>A0AC61QN84</accession>
<reference evidence="1" key="1">
    <citation type="submission" date="2019-04" db="EMBL/GenBank/DDBJ databases">
        <title>Microbes associate with the intestines of laboratory mice.</title>
        <authorList>
            <person name="Navarre W."/>
            <person name="Wong E."/>
            <person name="Huang K."/>
            <person name="Tropini C."/>
            <person name="Ng K."/>
            <person name="Yu B."/>
        </authorList>
    </citation>
    <scope>NUCLEOTIDE SEQUENCE</scope>
    <source>
        <strain evidence="1">NM73_A23</strain>
    </source>
</reference>
<proteinExistence type="predicted"/>
<organism evidence="1 2">
    <name type="scientific">Palleniella muris</name>
    <dbReference type="NCBI Taxonomy" id="3038145"/>
    <lineage>
        <taxon>Bacteria</taxon>
        <taxon>Pseudomonadati</taxon>
        <taxon>Bacteroidota</taxon>
        <taxon>Bacteroidia</taxon>
        <taxon>Bacteroidales</taxon>
        <taxon>Prevotellaceae</taxon>
        <taxon>Palleniella</taxon>
    </lineage>
</organism>
<sequence>MTKTILAITILLLFQDINLCAQSSNNGMQREMSAKALEESYVSPSLRGTILHDDYDALVMCKEKALGILSTLDNSDHGIKNRKAVEKLLNQKEHEISLEDLRGYHRVRSIQVNNNGIFTYHYFACRFTKQDGKPFFEKTAGSQRKSGFIYANKPTSMIFLGGWSVNDEPQTEYGSRNSVAGTLYKINDNKLIMLFVRPYRDFEIYEFTK</sequence>